<reference evidence="3 4" key="1">
    <citation type="submission" date="2018-05" db="EMBL/GenBank/DDBJ databases">
        <title>Draft genome of Methanospirillum stamsii Pt1.</title>
        <authorList>
            <person name="Dueholm M.S."/>
            <person name="Nielsen P.H."/>
            <person name="Bakmann L.F."/>
            <person name="Otzen D.E."/>
        </authorList>
    </citation>
    <scope>NUCLEOTIDE SEQUENCE [LARGE SCALE GENOMIC DNA]</scope>
    <source>
        <strain evidence="3 4">Pt1</strain>
    </source>
</reference>
<dbReference type="Pfam" id="PF02594">
    <property type="entry name" value="DUF167"/>
    <property type="match status" value="1"/>
</dbReference>
<dbReference type="InterPro" id="IPR003746">
    <property type="entry name" value="DUF167"/>
</dbReference>
<dbReference type="InterPro" id="IPR036591">
    <property type="entry name" value="YggU-like_sf"/>
</dbReference>
<dbReference type="SUPFAM" id="SSF69786">
    <property type="entry name" value="YggU-like"/>
    <property type="match status" value="1"/>
</dbReference>
<evidence type="ECO:0000313" key="3">
    <source>
        <dbReference type="EMBL" id="PWR75329.1"/>
    </source>
</evidence>
<dbReference type="Proteomes" id="UP000245934">
    <property type="component" value="Unassembled WGS sequence"/>
</dbReference>
<accession>A0A2V2N673</accession>
<protein>
    <recommendedName>
        <fullName evidence="2">UPF0235 protein DLD82_05485</fullName>
    </recommendedName>
</protein>
<dbReference type="GO" id="GO:0005737">
    <property type="term" value="C:cytoplasm"/>
    <property type="evidence" value="ECO:0007669"/>
    <property type="project" value="TreeGrafter"/>
</dbReference>
<dbReference type="EMBL" id="QGMZ01000011">
    <property type="protein sequence ID" value="PWR75329.1"/>
    <property type="molecule type" value="Genomic_DNA"/>
</dbReference>
<proteinExistence type="inferred from homology"/>
<dbReference type="RefSeq" id="WP_109940191.1">
    <property type="nucleotide sequence ID" value="NZ_CP176366.1"/>
</dbReference>
<dbReference type="HAMAP" id="MF_00634">
    <property type="entry name" value="UPF0235"/>
    <property type="match status" value="1"/>
</dbReference>
<comment type="caution">
    <text evidence="3">The sequence shown here is derived from an EMBL/GenBank/DDBJ whole genome shotgun (WGS) entry which is preliminary data.</text>
</comment>
<comment type="similarity">
    <text evidence="1 2">Belongs to the UPF0235 family.</text>
</comment>
<organism evidence="3 4">
    <name type="scientific">Methanospirillum stamsii</name>
    <dbReference type="NCBI Taxonomy" id="1277351"/>
    <lineage>
        <taxon>Archaea</taxon>
        <taxon>Methanobacteriati</taxon>
        <taxon>Methanobacteriota</taxon>
        <taxon>Stenosarchaea group</taxon>
        <taxon>Methanomicrobia</taxon>
        <taxon>Methanomicrobiales</taxon>
        <taxon>Methanospirillaceae</taxon>
        <taxon>Methanospirillum</taxon>
    </lineage>
</organism>
<dbReference type="PANTHER" id="PTHR13420">
    <property type="entry name" value="UPF0235 PROTEIN C15ORF40"/>
    <property type="match status" value="1"/>
</dbReference>
<dbReference type="Gene3D" id="3.30.1200.10">
    <property type="entry name" value="YggU-like"/>
    <property type="match status" value="1"/>
</dbReference>
<dbReference type="GeneID" id="97610844"/>
<gene>
    <name evidence="3" type="ORF">DLD82_05485</name>
</gene>
<keyword evidence="4" id="KW-1185">Reference proteome</keyword>
<dbReference type="PANTHER" id="PTHR13420:SF7">
    <property type="entry name" value="UPF0235 PROTEIN C15ORF40"/>
    <property type="match status" value="1"/>
</dbReference>
<dbReference type="AlphaFoldDB" id="A0A2V2N673"/>
<evidence type="ECO:0000313" key="4">
    <source>
        <dbReference type="Proteomes" id="UP000245934"/>
    </source>
</evidence>
<dbReference type="SMART" id="SM01152">
    <property type="entry name" value="DUF167"/>
    <property type="match status" value="1"/>
</dbReference>
<name>A0A2V2N673_9EURY</name>
<evidence type="ECO:0000256" key="2">
    <source>
        <dbReference type="HAMAP-Rule" id="MF_00634"/>
    </source>
</evidence>
<evidence type="ECO:0000256" key="1">
    <source>
        <dbReference type="ARBA" id="ARBA00010364"/>
    </source>
</evidence>
<sequence length="110" mass="12020">MTLSSSDIEKTIQDTDDGIIFSIEVTTNSKNPGFPIGFNIWRNAFGIAVKASPIEGKANKDIIALIAETLKIQKNTVTIISGHTSTIKKVKISGISREDILTLFQKAERD</sequence>
<dbReference type="OrthoDB" id="53248at2157"/>
<dbReference type="NCBIfam" id="TIGR00251">
    <property type="entry name" value="DUF167 family protein"/>
    <property type="match status" value="1"/>
</dbReference>